<evidence type="ECO:0000313" key="5">
    <source>
        <dbReference type="EMBL" id="GIQ85812.1"/>
    </source>
</evidence>
<proteinExistence type="predicted"/>
<feature type="transmembrane region" description="Helical" evidence="3">
    <location>
        <begin position="368"/>
        <end position="393"/>
    </location>
</feature>
<keyword evidence="1" id="KW-0863">Zinc-finger</keyword>
<dbReference type="CDD" id="cd16448">
    <property type="entry name" value="RING-H2"/>
    <property type="match status" value="1"/>
</dbReference>
<evidence type="ECO:0000313" key="6">
    <source>
        <dbReference type="Proteomes" id="UP000265618"/>
    </source>
</evidence>
<name>A0A9K3GK46_9EUKA</name>
<dbReference type="AlphaFoldDB" id="A0A9K3GK46"/>
<dbReference type="Gene3D" id="3.30.40.10">
    <property type="entry name" value="Zinc/RING finger domain, C3HC4 (zinc finger)"/>
    <property type="match status" value="1"/>
</dbReference>
<keyword evidence="3" id="KW-1133">Transmembrane helix</keyword>
<gene>
    <name evidence="5" type="ORF">KIPB_007543</name>
</gene>
<evidence type="ECO:0000256" key="3">
    <source>
        <dbReference type="SAM" id="Phobius"/>
    </source>
</evidence>
<evidence type="ECO:0000256" key="1">
    <source>
        <dbReference type="PROSITE-ProRule" id="PRU00175"/>
    </source>
</evidence>
<dbReference type="InterPro" id="IPR013083">
    <property type="entry name" value="Znf_RING/FYVE/PHD"/>
</dbReference>
<dbReference type="SUPFAM" id="SSF57850">
    <property type="entry name" value="RING/U-box"/>
    <property type="match status" value="1"/>
</dbReference>
<dbReference type="InterPro" id="IPR001841">
    <property type="entry name" value="Znf_RING"/>
</dbReference>
<feature type="compositionally biased region" description="Low complexity" evidence="2">
    <location>
        <begin position="84"/>
        <end position="107"/>
    </location>
</feature>
<keyword evidence="1" id="KW-0479">Metal-binding</keyword>
<evidence type="ECO:0000256" key="2">
    <source>
        <dbReference type="SAM" id="MobiDB-lite"/>
    </source>
</evidence>
<feature type="compositionally biased region" description="Acidic residues" evidence="2">
    <location>
        <begin position="131"/>
        <end position="144"/>
    </location>
</feature>
<accession>A0A9K3GK46</accession>
<dbReference type="Proteomes" id="UP000265618">
    <property type="component" value="Unassembled WGS sequence"/>
</dbReference>
<protein>
    <recommendedName>
        <fullName evidence="4">RING-type domain-containing protein</fullName>
    </recommendedName>
</protein>
<keyword evidence="1" id="KW-0862">Zinc</keyword>
<keyword evidence="3" id="KW-0472">Membrane</keyword>
<comment type="caution">
    <text evidence="5">The sequence shown here is derived from an EMBL/GenBank/DDBJ whole genome shotgun (WGS) entry which is preliminary data.</text>
</comment>
<dbReference type="EMBL" id="BDIP01002150">
    <property type="protein sequence ID" value="GIQ85812.1"/>
    <property type="molecule type" value="Genomic_DNA"/>
</dbReference>
<feature type="transmembrane region" description="Helical" evidence="3">
    <location>
        <begin position="211"/>
        <end position="233"/>
    </location>
</feature>
<evidence type="ECO:0000259" key="4">
    <source>
        <dbReference type="PROSITE" id="PS50089"/>
    </source>
</evidence>
<feature type="transmembrane region" description="Helical" evidence="3">
    <location>
        <begin position="531"/>
        <end position="551"/>
    </location>
</feature>
<keyword evidence="6" id="KW-1185">Reference proteome</keyword>
<organism evidence="5 6">
    <name type="scientific">Kipferlia bialata</name>
    <dbReference type="NCBI Taxonomy" id="797122"/>
    <lineage>
        <taxon>Eukaryota</taxon>
        <taxon>Metamonada</taxon>
        <taxon>Carpediemonas-like organisms</taxon>
        <taxon>Kipferlia</taxon>
    </lineage>
</organism>
<feature type="transmembrane region" description="Helical" evidence="3">
    <location>
        <begin position="299"/>
        <end position="322"/>
    </location>
</feature>
<feature type="transmembrane region" description="Helical" evidence="3">
    <location>
        <begin position="342"/>
        <end position="361"/>
    </location>
</feature>
<dbReference type="PROSITE" id="PS50089">
    <property type="entry name" value="ZF_RING_2"/>
    <property type="match status" value="1"/>
</dbReference>
<keyword evidence="3" id="KW-0812">Transmembrane</keyword>
<dbReference type="SMART" id="SM00184">
    <property type="entry name" value="RING"/>
    <property type="match status" value="1"/>
</dbReference>
<feature type="domain" description="RING-type" evidence="4">
    <location>
        <begin position="3"/>
        <end position="51"/>
    </location>
</feature>
<sequence length="561" mass="59267">MPCGVCLKGDGHMYTAPCGHIFHRPCLEECSGLEEGGDASPDSIDARCPRCGEAFCLAQLDPTPLDASAAQSTKMKMKSRPTVSGSPLSLHSFSPGGSPLSPSSVGSRQRERERRGSVLSPSRKGDVHLDLEEDAEVEDEEYADDAGKHSMAQDTDPYKMCDPEDMGLSKVARVLAVRLVRRLSPTRVAWALGVVCAVCAAWHVYRHRPPVALTATLLNGGSIAAALAAFMAVPGVLKTTRFTYPIQVVERVQDLFDGDYTDNPLDPIRLITGVLDRFSLHTPAKVTCGLLVAVFCPPVYLAMGLGGGVTLVWGVLVGSVLAEVAGDRIGNTLGWYAPLRSADTWTLLLAVALYIACGFRTGNVDREYVLTSAAVLVGACLFFTGGSTAPVAVSWHSLPGLALSWATALTRTVADETLFSGLLYPGITRLLDGLPVWYAQGETEGLTQLSPAGCVGAGLTALVRSLRGGTDPLTGQGVRLLNRVKAGLLGLALSSLPGGPTHPDTYTDPPSLSLSILGGLIVYPLSHRMPWYLIGAWEAGMGAILAGFLVGSEMLDGWLAL</sequence>
<reference evidence="5 6" key="1">
    <citation type="journal article" date="2018" name="PLoS ONE">
        <title>The draft genome of Kipferlia bialata reveals reductive genome evolution in fornicate parasites.</title>
        <authorList>
            <person name="Tanifuji G."/>
            <person name="Takabayashi S."/>
            <person name="Kume K."/>
            <person name="Takagi M."/>
            <person name="Nakayama T."/>
            <person name="Kamikawa R."/>
            <person name="Inagaki Y."/>
            <person name="Hashimoto T."/>
        </authorList>
    </citation>
    <scope>NUCLEOTIDE SEQUENCE [LARGE SCALE GENOMIC DNA]</scope>
    <source>
        <strain evidence="5">NY0173</strain>
    </source>
</reference>
<dbReference type="GO" id="GO:0008270">
    <property type="term" value="F:zinc ion binding"/>
    <property type="evidence" value="ECO:0007669"/>
    <property type="project" value="UniProtKB-KW"/>
</dbReference>
<feature type="region of interest" description="Disordered" evidence="2">
    <location>
        <begin position="67"/>
        <end position="157"/>
    </location>
</feature>
<feature type="transmembrane region" description="Helical" evidence="3">
    <location>
        <begin position="188"/>
        <end position="205"/>
    </location>
</feature>